<dbReference type="RefSeq" id="WP_119979900.1">
    <property type="nucleotide sequence ID" value="NZ_JANFZG010000034.1"/>
</dbReference>
<reference evidence="1 2" key="1">
    <citation type="submission" date="2022-06" db="EMBL/GenBank/DDBJ databases">
        <title>Isolation of gut microbiota from human fecal samples.</title>
        <authorList>
            <person name="Pamer E.G."/>
            <person name="Barat B."/>
            <person name="Waligurski E."/>
            <person name="Medina S."/>
            <person name="Paddock L."/>
            <person name="Mostad J."/>
        </authorList>
    </citation>
    <scope>NUCLEOTIDE SEQUENCE [LARGE SCALE GENOMIC DNA]</scope>
    <source>
        <strain evidence="1 2">DFI.9.73</strain>
    </source>
</reference>
<accession>A0ABT1S203</accession>
<protein>
    <submittedName>
        <fullName evidence="1">Uncharacterized protein</fullName>
    </submittedName>
</protein>
<keyword evidence="2" id="KW-1185">Reference proteome</keyword>
<proteinExistence type="predicted"/>
<evidence type="ECO:0000313" key="2">
    <source>
        <dbReference type="Proteomes" id="UP001524473"/>
    </source>
</evidence>
<name>A0ABT1S203_9FIRM</name>
<gene>
    <name evidence="1" type="ORF">NE695_13730</name>
</gene>
<comment type="caution">
    <text evidence="1">The sequence shown here is derived from an EMBL/GenBank/DDBJ whole genome shotgun (WGS) entry which is preliminary data.</text>
</comment>
<sequence length="74" mass="8387">MAEKELAVCDECGSLFLKGSSQMMGLCPECAHVLYGYPNCPHHFQNGRCVNCCWDGSKSEYIKHLEKECVKKDR</sequence>
<evidence type="ECO:0000313" key="1">
    <source>
        <dbReference type="EMBL" id="MCQ4840970.1"/>
    </source>
</evidence>
<organism evidence="1 2">
    <name type="scientific">Neglectibacter timonensis</name>
    <dbReference type="NCBI Taxonomy" id="1776382"/>
    <lineage>
        <taxon>Bacteria</taxon>
        <taxon>Bacillati</taxon>
        <taxon>Bacillota</taxon>
        <taxon>Clostridia</taxon>
        <taxon>Eubacteriales</taxon>
        <taxon>Oscillospiraceae</taxon>
        <taxon>Neglectibacter</taxon>
    </lineage>
</organism>
<dbReference type="EMBL" id="JANFZH010000034">
    <property type="protein sequence ID" value="MCQ4840970.1"/>
    <property type="molecule type" value="Genomic_DNA"/>
</dbReference>
<dbReference type="Proteomes" id="UP001524473">
    <property type="component" value="Unassembled WGS sequence"/>
</dbReference>